<evidence type="ECO:0000313" key="8">
    <source>
        <dbReference type="EMBL" id="VDN99850.1"/>
    </source>
</evidence>
<keyword evidence="9" id="KW-1185">Reference proteome</keyword>
<name>A0A0R3TAA4_RODNA</name>
<dbReference type="EMBL" id="UZAE01002556">
    <property type="protein sequence ID" value="VDN99850.1"/>
    <property type="molecule type" value="Genomic_DNA"/>
</dbReference>
<reference evidence="8 9" key="2">
    <citation type="submission" date="2018-11" db="EMBL/GenBank/DDBJ databases">
        <authorList>
            <consortium name="Pathogen Informatics"/>
        </authorList>
    </citation>
    <scope>NUCLEOTIDE SEQUENCE [LARGE SCALE GENOMIC DNA]</scope>
</reference>
<evidence type="ECO:0000256" key="6">
    <source>
        <dbReference type="SAM" id="MobiDB-lite"/>
    </source>
</evidence>
<evidence type="ECO:0000256" key="3">
    <source>
        <dbReference type="ARBA" id="ARBA00022679"/>
    </source>
</evidence>
<keyword evidence="5" id="KW-0539">Nucleus</keyword>
<dbReference type="GO" id="GO:0006511">
    <property type="term" value="P:ubiquitin-dependent protein catabolic process"/>
    <property type="evidence" value="ECO:0007669"/>
    <property type="project" value="InterPro"/>
</dbReference>
<gene>
    <name evidence="8" type="ORF">HNAJ_LOCUS3991</name>
</gene>
<dbReference type="WBParaSite" id="HNAJ_0000399301-mRNA-1">
    <property type="protein sequence ID" value="HNAJ_0000399301-mRNA-1"/>
    <property type="gene ID" value="HNAJ_0000399301"/>
</dbReference>
<dbReference type="OrthoDB" id="20295at2759"/>
<dbReference type="GO" id="GO:0000209">
    <property type="term" value="P:protein polyubiquitination"/>
    <property type="evidence" value="ECO:0007669"/>
    <property type="project" value="TreeGrafter"/>
</dbReference>
<dbReference type="STRING" id="102285.A0A0R3TAA4"/>
<feature type="region of interest" description="Disordered" evidence="6">
    <location>
        <begin position="1"/>
        <end position="23"/>
    </location>
</feature>
<protein>
    <submittedName>
        <fullName evidence="10">Ufd2P_core domain-containing protein</fullName>
    </submittedName>
</protein>
<dbReference type="GO" id="GO:0036503">
    <property type="term" value="P:ERAD pathway"/>
    <property type="evidence" value="ECO:0007669"/>
    <property type="project" value="InterPro"/>
</dbReference>
<evidence type="ECO:0000256" key="5">
    <source>
        <dbReference type="ARBA" id="ARBA00023242"/>
    </source>
</evidence>
<dbReference type="Proteomes" id="UP000278807">
    <property type="component" value="Unassembled WGS sequence"/>
</dbReference>
<dbReference type="PANTHER" id="PTHR13931:SF2">
    <property type="entry name" value="UBIQUITIN CONJUGATION FACTOR E4 B"/>
    <property type="match status" value="1"/>
</dbReference>
<dbReference type="AlphaFoldDB" id="A0A0R3TAA4"/>
<feature type="domain" description="Ubiquitin conjugation factor E4 core" evidence="7">
    <location>
        <begin position="316"/>
        <end position="536"/>
    </location>
</feature>
<evidence type="ECO:0000313" key="10">
    <source>
        <dbReference type="WBParaSite" id="HNAJ_0000399301-mRNA-1"/>
    </source>
</evidence>
<comment type="subcellular location">
    <subcellularLocation>
        <location evidence="1">Nucleus</location>
    </subcellularLocation>
</comment>
<evidence type="ECO:0000256" key="2">
    <source>
        <dbReference type="ARBA" id="ARBA00004906"/>
    </source>
</evidence>
<proteinExistence type="predicted"/>
<keyword evidence="3" id="KW-0808">Transferase</keyword>
<keyword evidence="4" id="KW-0833">Ubl conjugation pathway</keyword>
<organism evidence="10">
    <name type="scientific">Rodentolepis nana</name>
    <name type="common">Dwarf tapeworm</name>
    <name type="synonym">Hymenolepis nana</name>
    <dbReference type="NCBI Taxonomy" id="102285"/>
    <lineage>
        <taxon>Eukaryota</taxon>
        <taxon>Metazoa</taxon>
        <taxon>Spiralia</taxon>
        <taxon>Lophotrochozoa</taxon>
        <taxon>Platyhelminthes</taxon>
        <taxon>Cestoda</taxon>
        <taxon>Eucestoda</taxon>
        <taxon>Cyclophyllidea</taxon>
        <taxon>Hymenolepididae</taxon>
        <taxon>Rodentolepis</taxon>
    </lineage>
</organism>
<evidence type="ECO:0000313" key="9">
    <source>
        <dbReference type="Proteomes" id="UP000278807"/>
    </source>
</evidence>
<dbReference type="GO" id="GO:0034450">
    <property type="term" value="F:ubiquitin-ubiquitin ligase activity"/>
    <property type="evidence" value="ECO:0007669"/>
    <property type="project" value="InterPro"/>
</dbReference>
<dbReference type="PANTHER" id="PTHR13931">
    <property type="entry name" value="UBIQUITINATION FACTOR E4"/>
    <property type="match status" value="1"/>
</dbReference>
<dbReference type="GO" id="GO:0005737">
    <property type="term" value="C:cytoplasm"/>
    <property type="evidence" value="ECO:0007669"/>
    <property type="project" value="TreeGrafter"/>
</dbReference>
<comment type="pathway">
    <text evidence="2">Protein modification; protein ubiquitination.</text>
</comment>
<evidence type="ECO:0000259" key="7">
    <source>
        <dbReference type="Pfam" id="PF10408"/>
    </source>
</evidence>
<evidence type="ECO:0000256" key="4">
    <source>
        <dbReference type="ARBA" id="ARBA00022786"/>
    </source>
</evidence>
<accession>A0A0R3TAA4</accession>
<dbReference type="UniPathway" id="UPA00143"/>
<reference evidence="10" key="1">
    <citation type="submission" date="2017-02" db="UniProtKB">
        <authorList>
            <consortium name="WormBaseParasite"/>
        </authorList>
    </citation>
    <scope>IDENTIFICATION</scope>
</reference>
<dbReference type="InterPro" id="IPR045132">
    <property type="entry name" value="UBE4"/>
</dbReference>
<dbReference type="GO" id="GO:0005634">
    <property type="term" value="C:nucleus"/>
    <property type="evidence" value="ECO:0007669"/>
    <property type="project" value="UniProtKB-SubCell"/>
</dbReference>
<dbReference type="Pfam" id="PF10408">
    <property type="entry name" value="Ufd2P_core"/>
    <property type="match status" value="1"/>
</dbReference>
<sequence length="562" mass="62193">MENPFSQIPNAEMPPKSPSASDALHKTSSIVEQIFLVSSKDVPSNRTSVIFSGDVVTPEGYFTLDCLEHLLFERSQMREFPPDRICPKASPLSDPAFQLDPMVYLFESFRRSFDFANSKCQTTIEIAKSCQVQIFKQASLCLFLDTELELENCALSLLNTVLNCTHIHSDADNAVAIDNLLAGILSVSDSDGAVTSLRPLMKGLLAKLKEIEADSYLPAPSTDPLQNILSRLSAQNKPPGPTKNARLLFQIDRDGITNACILLSKYPATAKLLLEFSFPEEGSQREVGWRYEDGVLGRLLIPSPLLPLLSYQVSYMESNSGGRSWMGEFFTDQTPIKASVDADKNTIWRLTGEMDSKLTVLFKNLLRVGKQDDSIKSSLFEWFGACLHANRKRKQLANTMGSADPNNEDMRHLASDGFLNNLAALAVNLCGPLLSHQAALPGALKQPKSPLSMVHPEFVVSAKAHKILPDLVEETRLNRQHKELKEEAGKAETFPLLTDLFFVAHTALRLAFPTLLALHMETNRQLNQWEQEAAMRSSNGDPSAFLMGSLFGGSSSDPEVWF</sequence>
<evidence type="ECO:0000256" key="1">
    <source>
        <dbReference type="ARBA" id="ARBA00004123"/>
    </source>
</evidence>
<dbReference type="GO" id="GO:0000151">
    <property type="term" value="C:ubiquitin ligase complex"/>
    <property type="evidence" value="ECO:0007669"/>
    <property type="project" value="InterPro"/>
</dbReference>
<dbReference type="InterPro" id="IPR019474">
    <property type="entry name" value="Ub_conjug_fac_E4_core"/>
</dbReference>